<reference evidence="2 3" key="1">
    <citation type="journal article" date="2016" name="Nat. Commun.">
        <title>Thousands of microbial genomes shed light on interconnected biogeochemical processes in an aquifer system.</title>
        <authorList>
            <person name="Anantharaman K."/>
            <person name="Brown C.T."/>
            <person name="Hug L.A."/>
            <person name="Sharon I."/>
            <person name="Castelle C.J."/>
            <person name="Probst A.J."/>
            <person name="Thomas B.C."/>
            <person name="Singh A."/>
            <person name="Wilkins M.J."/>
            <person name="Karaoz U."/>
            <person name="Brodie E.L."/>
            <person name="Williams K.H."/>
            <person name="Hubbard S.S."/>
            <person name="Banfield J.F."/>
        </authorList>
    </citation>
    <scope>NUCLEOTIDE SEQUENCE [LARGE SCALE GENOMIC DNA]</scope>
</reference>
<keyword evidence="1" id="KW-1133">Transmembrane helix</keyword>
<keyword evidence="1" id="KW-0812">Transmembrane</keyword>
<evidence type="ECO:0000256" key="1">
    <source>
        <dbReference type="SAM" id="Phobius"/>
    </source>
</evidence>
<name>A0A1F6V4R8_9PROT</name>
<proteinExistence type="predicted"/>
<organism evidence="2 3">
    <name type="scientific">Candidatus Muproteobacteria bacterium RBG_16_60_9</name>
    <dbReference type="NCBI Taxonomy" id="1817755"/>
    <lineage>
        <taxon>Bacteria</taxon>
        <taxon>Pseudomonadati</taxon>
        <taxon>Pseudomonadota</taxon>
        <taxon>Candidatus Muproteobacteria</taxon>
    </lineage>
</organism>
<evidence type="ECO:0000313" key="3">
    <source>
        <dbReference type="Proteomes" id="UP000179076"/>
    </source>
</evidence>
<feature type="transmembrane region" description="Helical" evidence="1">
    <location>
        <begin position="12"/>
        <end position="33"/>
    </location>
</feature>
<evidence type="ECO:0000313" key="2">
    <source>
        <dbReference type="EMBL" id="OGI64615.1"/>
    </source>
</evidence>
<dbReference type="EMBL" id="MFSP01000129">
    <property type="protein sequence ID" value="OGI64615.1"/>
    <property type="molecule type" value="Genomic_DNA"/>
</dbReference>
<dbReference type="Proteomes" id="UP000179076">
    <property type="component" value="Unassembled WGS sequence"/>
</dbReference>
<feature type="transmembrane region" description="Helical" evidence="1">
    <location>
        <begin position="39"/>
        <end position="58"/>
    </location>
</feature>
<sequence>MRPGPENSHRLDSIVLLLLLGLFVFGSPFTFWWAAMASIWYLPYLLWLGFIVMIAWVVRGSGHDI</sequence>
<keyword evidence="1" id="KW-0472">Membrane</keyword>
<gene>
    <name evidence="2" type="ORF">A2W18_08110</name>
</gene>
<dbReference type="AlphaFoldDB" id="A0A1F6V4R8"/>
<comment type="caution">
    <text evidence="2">The sequence shown here is derived from an EMBL/GenBank/DDBJ whole genome shotgun (WGS) entry which is preliminary data.</text>
</comment>
<protein>
    <submittedName>
        <fullName evidence="2">Uncharacterized protein</fullName>
    </submittedName>
</protein>
<accession>A0A1F6V4R8</accession>